<name>A0A1B6NXN4_9ZZZZ</name>
<dbReference type="EMBL" id="AYSL01000151">
    <property type="protein sequence ID" value="KTF08108.1"/>
    <property type="molecule type" value="Genomic_DNA"/>
</dbReference>
<sequence>THAPDSHIPAYKSTTVILERVNTSVQTAEPV</sequence>
<evidence type="ECO:0000313" key="1">
    <source>
        <dbReference type="EMBL" id="KTF08108.1"/>
    </source>
</evidence>
<dbReference type="AlphaFoldDB" id="A0A1B6NXN4"/>
<organism evidence="1">
    <name type="scientific">marine sediment metagenome</name>
    <dbReference type="NCBI Taxonomy" id="412755"/>
    <lineage>
        <taxon>unclassified sequences</taxon>
        <taxon>metagenomes</taxon>
        <taxon>ecological metagenomes</taxon>
    </lineage>
</organism>
<accession>A0A1B6NXN4</accession>
<gene>
    <name evidence="1" type="ORF">MGSAQ_000396</name>
</gene>
<reference evidence="1" key="1">
    <citation type="submission" date="2013-11" db="EMBL/GenBank/DDBJ databases">
        <title>Microbial diversity, functional groups and degradation webs in Northern and Southern Mediterranean and Red Sea marine crude oil polluted sites.</title>
        <authorList>
            <person name="Daffonchio D."/>
            <person name="Mapelli F."/>
            <person name="Ferrer M."/>
            <person name="Richter M."/>
            <person name="Cherif A."/>
            <person name="Malkawi H.I."/>
            <person name="Yakimov M.M."/>
            <person name="Abdel-Fattah Y.R."/>
            <person name="Blaghen M."/>
            <person name="Golyshin P.N."/>
            <person name="Kalogerakis N."/>
            <person name="Boon N."/>
            <person name="Magagnini M."/>
            <person name="Fava F."/>
        </authorList>
    </citation>
    <scope>NUCLEOTIDE SEQUENCE</scope>
</reference>
<proteinExistence type="predicted"/>
<comment type="caution">
    <text evidence="1">The sequence shown here is derived from an EMBL/GenBank/DDBJ whole genome shotgun (WGS) entry which is preliminary data.</text>
</comment>
<feature type="non-terminal residue" evidence="1">
    <location>
        <position position="1"/>
    </location>
</feature>
<protein>
    <submittedName>
        <fullName evidence="1">Uncharacterized protein</fullName>
    </submittedName>
</protein>